<evidence type="ECO:0000313" key="3">
    <source>
        <dbReference type="EMBL" id="MEE6306674.1"/>
    </source>
</evidence>
<dbReference type="SMART" id="SM00327">
    <property type="entry name" value="VWA"/>
    <property type="match status" value="1"/>
</dbReference>
<sequence length="502" mass="53350">MTPGPGGSGPPHPFGLEIVQNPYRSTSDTGMAVVLRVTARSPAQAVMPAPTTAGVVVLVDCSSSMGYPQAKITAAKQATRAAIDAIRDGSSFAIVAGTDTARMVYPDRATTAVASDSTRAEAKRATGHLYAGGGTAMGRWLRLADQLLRPHPDLVRHVILLTDGRNEHETPEQLEEVLTGCAGTFVCDARGIGEDWDHRQLLRITSVLRGTAEAIGNVDELVADFESIMARTMGKQVPDLRIRLTTAPGVRVRSVRQETPTLADLTEHATVLDDRTTEFYTGSWTGDESRDFLVDLAIGYGSNGDRPPLEEEIRAARVDLLMAGERCADPRPILLCWTDDPVAPTRIEPVLARHLGQEELGDAIAAGCDALETGDRRTAEAQLGIAVVLAERLGNTEVLHRLAGLVEVTGDADRPVRLKESWTRSALLRVAVSSVMVGGAESPGEAPQPPRPPRFPRPPSPEPGTDGVDQVCPCGRISPPQAAACDACRRPFGEAAAVGEGA</sequence>
<dbReference type="Gene3D" id="1.20.120.1690">
    <property type="match status" value="1"/>
</dbReference>
<evidence type="ECO:0000256" key="1">
    <source>
        <dbReference type="SAM" id="MobiDB-lite"/>
    </source>
</evidence>
<feature type="domain" description="VWFA" evidence="2">
    <location>
        <begin position="54"/>
        <end position="237"/>
    </location>
</feature>
<dbReference type="InterPro" id="IPR036465">
    <property type="entry name" value="vWFA_dom_sf"/>
</dbReference>
<dbReference type="EMBL" id="JAZGQL010000005">
    <property type="protein sequence ID" value="MEE6306674.1"/>
    <property type="molecule type" value="Genomic_DNA"/>
</dbReference>
<proteinExistence type="predicted"/>
<dbReference type="Gene3D" id="3.40.50.410">
    <property type="entry name" value="von Willebrand factor, type A domain"/>
    <property type="match status" value="1"/>
</dbReference>
<keyword evidence="4" id="KW-1185">Reference proteome</keyword>
<dbReference type="PANTHER" id="PTHR10579">
    <property type="entry name" value="CALCIUM-ACTIVATED CHLORIDE CHANNEL REGULATOR"/>
    <property type="match status" value="1"/>
</dbReference>
<evidence type="ECO:0000259" key="2">
    <source>
        <dbReference type="PROSITE" id="PS50234"/>
    </source>
</evidence>
<organism evidence="3 4">
    <name type="scientific">Plantactinospora veratri</name>
    <dbReference type="NCBI Taxonomy" id="1436122"/>
    <lineage>
        <taxon>Bacteria</taxon>
        <taxon>Bacillati</taxon>
        <taxon>Actinomycetota</taxon>
        <taxon>Actinomycetes</taxon>
        <taxon>Micromonosporales</taxon>
        <taxon>Micromonosporaceae</taxon>
        <taxon>Plantactinospora</taxon>
    </lineage>
</organism>
<feature type="region of interest" description="Disordered" evidence="1">
    <location>
        <begin position="439"/>
        <end position="473"/>
    </location>
</feature>
<comment type="caution">
    <text evidence="3">The sequence shown here is derived from an EMBL/GenBank/DDBJ whole genome shotgun (WGS) entry which is preliminary data.</text>
</comment>
<reference evidence="3 4" key="1">
    <citation type="submission" date="2024-01" db="EMBL/GenBank/DDBJ databases">
        <title>Genome insights into Plantactinospora veratri sp. nov.</title>
        <authorList>
            <person name="Wang L."/>
        </authorList>
    </citation>
    <scope>NUCLEOTIDE SEQUENCE [LARGE SCALE GENOMIC DNA]</scope>
    <source>
        <strain evidence="3 4">NEAU-FHS4</strain>
    </source>
</reference>
<dbReference type="Gene3D" id="2.60.40.3670">
    <property type="match status" value="1"/>
</dbReference>
<feature type="compositionally biased region" description="Pro residues" evidence="1">
    <location>
        <begin position="446"/>
        <end position="462"/>
    </location>
</feature>
<protein>
    <submittedName>
        <fullName evidence="3">VWA domain-containing protein</fullName>
    </submittedName>
</protein>
<name>A0ABU7SA35_9ACTN</name>
<accession>A0ABU7SA35</accession>
<dbReference type="RefSeq" id="WP_331207011.1">
    <property type="nucleotide sequence ID" value="NZ_JAZGQL010000005.1"/>
</dbReference>
<dbReference type="InterPro" id="IPR051266">
    <property type="entry name" value="CLCR"/>
</dbReference>
<dbReference type="SUPFAM" id="SSF53300">
    <property type="entry name" value="vWA-like"/>
    <property type="match status" value="1"/>
</dbReference>
<evidence type="ECO:0000313" key="4">
    <source>
        <dbReference type="Proteomes" id="UP001339911"/>
    </source>
</evidence>
<dbReference type="Pfam" id="PF13768">
    <property type="entry name" value="VWA_3"/>
    <property type="match status" value="1"/>
</dbReference>
<dbReference type="Proteomes" id="UP001339911">
    <property type="component" value="Unassembled WGS sequence"/>
</dbReference>
<gene>
    <name evidence="3" type="ORF">V1634_07535</name>
</gene>
<dbReference type="PROSITE" id="PS50234">
    <property type="entry name" value="VWFA"/>
    <property type="match status" value="1"/>
</dbReference>
<dbReference type="InterPro" id="IPR002035">
    <property type="entry name" value="VWF_A"/>
</dbReference>
<dbReference type="PANTHER" id="PTHR10579:SF43">
    <property type="entry name" value="ZINC FINGER (C3HC4-TYPE RING FINGER) FAMILY PROTEIN"/>
    <property type="match status" value="1"/>
</dbReference>